<evidence type="ECO:0000313" key="13">
    <source>
        <dbReference type="EMBL" id="SNB54379.1"/>
    </source>
</evidence>
<dbReference type="OrthoDB" id="9809130at2"/>
<dbReference type="InterPro" id="IPR000568">
    <property type="entry name" value="ATP_synth_F0_asu"/>
</dbReference>
<feature type="transmembrane region" description="Helical" evidence="11">
    <location>
        <begin position="216"/>
        <end position="235"/>
    </location>
</feature>
<dbReference type="AlphaFoldDB" id="A0A212Q4W9"/>
<dbReference type="PANTHER" id="PTHR11410:SF0">
    <property type="entry name" value="ATP SYNTHASE SUBUNIT A"/>
    <property type="match status" value="1"/>
</dbReference>
<evidence type="ECO:0000256" key="11">
    <source>
        <dbReference type="HAMAP-Rule" id="MF_01393"/>
    </source>
</evidence>
<keyword evidence="10 11" id="KW-0066">ATP synthesis</keyword>
<proteinExistence type="inferred from homology"/>
<dbReference type="PANTHER" id="PTHR11410">
    <property type="entry name" value="ATP SYNTHASE SUBUNIT A"/>
    <property type="match status" value="1"/>
</dbReference>
<reference evidence="13 14" key="1">
    <citation type="submission" date="2017-06" db="EMBL/GenBank/DDBJ databases">
        <authorList>
            <person name="Kim H.J."/>
            <person name="Triplett B.A."/>
        </authorList>
    </citation>
    <scope>NUCLEOTIDE SEQUENCE [LARGE SCALE GENOMIC DNA]</scope>
    <source>
        <strain evidence="13 14">B29T1</strain>
    </source>
</reference>
<dbReference type="Proteomes" id="UP000197065">
    <property type="component" value="Unassembled WGS sequence"/>
</dbReference>
<dbReference type="NCBIfam" id="NF004482">
    <property type="entry name" value="PRK05815.2-4"/>
    <property type="match status" value="1"/>
</dbReference>
<dbReference type="GO" id="GO:0005886">
    <property type="term" value="C:plasma membrane"/>
    <property type="evidence" value="ECO:0007669"/>
    <property type="project" value="UniProtKB-SubCell"/>
</dbReference>
<dbReference type="GO" id="GO:0045259">
    <property type="term" value="C:proton-transporting ATP synthase complex"/>
    <property type="evidence" value="ECO:0007669"/>
    <property type="project" value="UniProtKB-KW"/>
</dbReference>
<keyword evidence="9 11" id="KW-0472">Membrane</keyword>
<feature type="transmembrane region" description="Helical" evidence="11">
    <location>
        <begin position="82"/>
        <end position="104"/>
    </location>
</feature>
<evidence type="ECO:0000313" key="14">
    <source>
        <dbReference type="Proteomes" id="UP000197065"/>
    </source>
</evidence>
<feature type="transmembrane region" description="Helical" evidence="11">
    <location>
        <begin position="28"/>
        <end position="46"/>
    </location>
</feature>
<dbReference type="SUPFAM" id="SSF81336">
    <property type="entry name" value="F1F0 ATP synthase subunit A"/>
    <property type="match status" value="1"/>
</dbReference>
<dbReference type="CDD" id="cd00310">
    <property type="entry name" value="ATP-synt_Fo_a_6"/>
    <property type="match status" value="1"/>
</dbReference>
<keyword evidence="4 11" id="KW-0138">CF(0)</keyword>
<keyword evidence="14" id="KW-1185">Reference proteome</keyword>
<keyword evidence="7 11" id="KW-1133">Transmembrane helix</keyword>
<dbReference type="EMBL" id="FYEH01000001">
    <property type="protein sequence ID" value="SNB54379.1"/>
    <property type="molecule type" value="Genomic_DNA"/>
</dbReference>
<evidence type="ECO:0000256" key="1">
    <source>
        <dbReference type="ARBA" id="ARBA00004141"/>
    </source>
</evidence>
<keyword evidence="5 11" id="KW-0812">Transmembrane</keyword>
<dbReference type="NCBIfam" id="TIGR01131">
    <property type="entry name" value="ATP_synt_6_or_A"/>
    <property type="match status" value="1"/>
</dbReference>
<name>A0A212Q4W9_9PROT</name>
<keyword evidence="11" id="KW-1003">Cell membrane</keyword>
<evidence type="ECO:0000256" key="10">
    <source>
        <dbReference type="ARBA" id="ARBA00023310"/>
    </source>
</evidence>
<evidence type="ECO:0000256" key="3">
    <source>
        <dbReference type="ARBA" id="ARBA00022448"/>
    </source>
</evidence>
<dbReference type="GO" id="GO:0046933">
    <property type="term" value="F:proton-transporting ATP synthase activity, rotational mechanism"/>
    <property type="evidence" value="ECO:0007669"/>
    <property type="project" value="UniProtKB-UniRule"/>
</dbReference>
<keyword evidence="3 11" id="KW-0813">Transport</keyword>
<sequence>MDPLHQFNIVPLLGIQIGGLNLSFTNSAFWMLITVLLAYGLVMAGSRQRALVPGRLQSIVELGYEFVAGMVRDNAGKEGMRYFPVIFSLFMFVLIGNLVGMLPIPGHFTFTSHIIVTFFMAVCVIIGVTVVGFMVHGTHFLHFFVPPGAPKLMIPIMVPIEILSYLVRPISLSVRLFANMMAGHTMMAVFVGFIGLMGIFGIAPLLMVAVLTAFEIGIAIIQAYIFTVLTCLYLHDALHMH</sequence>
<evidence type="ECO:0000256" key="12">
    <source>
        <dbReference type="RuleBase" id="RU000483"/>
    </source>
</evidence>
<evidence type="ECO:0000256" key="8">
    <source>
        <dbReference type="ARBA" id="ARBA00023065"/>
    </source>
</evidence>
<dbReference type="InterPro" id="IPR045083">
    <property type="entry name" value="ATP_synth_F0_asu_bact/mt"/>
</dbReference>
<keyword evidence="6 11" id="KW-0375">Hydrogen ion transport</keyword>
<evidence type="ECO:0000256" key="2">
    <source>
        <dbReference type="ARBA" id="ARBA00006810"/>
    </source>
</evidence>
<dbReference type="RefSeq" id="WP_088559712.1">
    <property type="nucleotide sequence ID" value="NZ_FYEH01000001.1"/>
</dbReference>
<evidence type="ECO:0000256" key="6">
    <source>
        <dbReference type="ARBA" id="ARBA00022781"/>
    </source>
</evidence>
<dbReference type="PRINTS" id="PR00123">
    <property type="entry name" value="ATPASEA"/>
</dbReference>
<dbReference type="InterPro" id="IPR023011">
    <property type="entry name" value="ATP_synth_F0_asu_AS"/>
</dbReference>
<dbReference type="InterPro" id="IPR035908">
    <property type="entry name" value="F0_ATP_A_sf"/>
</dbReference>
<feature type="transmembrane region" description="Helical" evidence="11">
    <location>
        <begin position="187"/>
        <end position="209"/>
    </location>
</feature>
<dbReference type="HAMAP" id="MF_01393">
    <property type="entry name" value="ATP_synth_a_bact"/>
    <property type="match status" value="1"/>
</dbReference>
<gene>
    <name evidence="11" type="primary">atpB</name>
    <name evidence="13" type="ORF">SAMN07250955_101415</name>
</gene>
<dbReference type="PROSITE" id="PS00449">
    <property type="entry name" value="ATPASE_A"/>
    <property type="match status" value="1"/>
</dbReference>
<comment type="subcellular location">
    <subcellularLocation>
        <location evidence="11 12">Cell membrane</location>
        <topology evidence="11 12">Multi-pass membrane protein</topology>
    </subcellularLocation>
    <subcellularLocation>
        <location evidence="1">Membrane</location>
        <topology evidence="1">Multi-pass membrane protein</topology>
    </subcellularLocation>
</comment>
<protein>
    <recommendedName>
        <fullName evidence="11 12">ATP synthase subunit a</fullName>
    </recommendedName>
    <alternativeName>
        <fullName evidence="11">ATP synthase F0 sector subunit a</fullName>
    </alternativeName>
    <alternativeName>
        <fullName evidence="11">F-ATPase subunit 6</fullName>
    </alternativeName>
</protein>
<feature type="transmembrane region" description="Helical" evidence="11">
    <location>
        <begin position="110"/>
        <end position="136"/>
    </location>
</feature>
<organism evidence="13 14">
    <name type="scientific">Arboricoccus pini</name>
    <dbReference type="NCBI Taxonomy" id="1963835"/>
    <lineage>
        <taxon>Bacteria</taxon>
        <taxon>Pseudomonadati</taxon>
        <taxon>Pseudomonadota</taxon>
        <taxon>Alphaproteobacteria</taxon>
        <taxon>Geminicoccales</taxon>
        <taxon>Geminicoccaceae</taxon>
        <taxon>Arboricoccus</taxon>
    </lineage>
</organism>
<accession>A0A212Q4W9</accession>
<keyword evidence="8 11" id="KW-0406">Ion transport</keyword>
<comment type="similarity">
    <text evidence="2 11 12">Belongs to the ATPase A chain family.</text>
</comment>
<dbReference type="Gene3D" id="1.20.120.220">
    <property type="entry name" value="ATP synthase, F0 complex, subunit A"/>
    <property type="match status" value="1"/>
</dbReference>
<comment type="function">
    <text evidence="11 12">Key component of the proton channel; it plays a direct role in the translocation of protons across the membrane.</text>
</comment>
<evidence type="ECO:0000256" key="5">
    <source>
        <dbReference type="ARBA" id="ARBA00022692"/>
    </source>
</evidence>
<evidence type="ECO:0000256" key="4">
    <source>
        <dbReference type="ARBA" id="ARBA00022547"/>
    </source>
</evidence>
<dbReference type="Pfam" id="PF00119">
    <property type="entry name" value="ATP-synt_A"/>
    <property type="match status" value="1"/>
</dbReference>
<evidence type="ECO:0000256" key="9">
    <source>
        <dbReference type="ARBA" id="ARBA00023136"/>
    </source>
</evidence>
<evidence type="ECO:0000256" key="7">
    <source>
        <dbReference type="ARBA" id="ARBA00022989"/>
    </source>
</evidence>